<feature type="compositionally biased region" description="Polar residues" evidence="1">
    <location>
        <begin position="109"/>
        <end position="119"/>
    </location>
</feature>
<sequence length="119" mass="12945">MGRDALPVQVHVGGCWNAAKRSRGICRDDALRALADGVRACGMPRRPITVRQSAGGRYRPSLPQRLPRRLPDDCLNELLTALRYHRGRALPAADRCDLPRSTAPLPMPSGTTFSATSNA</sequence>
<dbReference type="EMBL" id="JAVRFH010000070">
    <property type="protein sequence ID" value="MDT0615683.1"/>
    <property type="molecule type" value="Genomic_DNA"/>
</dbReference>
<comment type="caution">
    <text evidence="2">The sequence shown here is derived from an EMBL/GenBank/DDBJ whole genome shotgun (WGS) entry which is preliminary data.</text>
</comment>
<organism evidence="2 3">
    <name type="scientific">Streptomyces lancefieldiae</name>
    <dbReference type="NCBI Taxonomy" id="3075520"/>
    <lineage>
        <taxon>Bacteria</taxon>
        <taxon>Bacillati</taxon>
        <taxon>Actinomycetota</taxon>
        <taxon>Actinomycetes</taxon>
        <taxon>Kitasatosporales</taxon>
        <taxon>Streptomycetaceae</taxon>
        <taxon>Streptomyces</taxon>
    </lineage>
</organism>
<dbReference type="Pfam" id="PF19746">
    <property type="entry name" value="DUF6233"/>
    <property type="match status" value="1"/>
</dbReference>
<accession>A0ABU3AZS0</accession>
<evidence type="ECO:0000256" key="1">
    <source>
        <dbReference type="SAM" id="MobiDB-lite"/>
    </source>
</evidence>
<dbReference type="RefSeq" id="WP_311583582.1">
    <property type="nucleotide sequence ID" value="NZ_JAVRFH010000070.1"/>
</dbReference>
<name>A0ABU3AZS0_9ACTN</name>
<gene>
    <name evidence="2" type="ORF">RM812_36670</name>
</gene>
<evidence type="ECO:0000313" key="3">
    <source>
        <dbReference type="Proteomes" id="UP001180724"/>
    </source>
</evidence>
<protein>
    <submittedName>
        <fullName evidence="2">DUF6233 domain-containing protein</fullName>
    </submittedName>
</protein>
<evidence type="ECO:0000313" key="2">
    <source>
        <dbReference type="EMBL" id="MDT0615683.1"/>
    </source>
</evidence>
<dbReference type="Proteomes" id="UP001180724">
    <property type="component" value="Unassembled WGS sequence"/>
</dbReference>
<dbReference type="InterPro" id="IPR046200">
    <property type="entry name" value="DUF6233"/>
</dbReference>
<proteinExistence type="predicted"/>
<feature type="region of interest" description="Disordered" evidence="1">
    <location>
        <begin position="99"/>
        <end position="119"/>
    </location>
</feature>
<keyword evidence="3" id="KW-1185">Reference proteome</keyword>
<reference evidence="2" key="1">
    <citation type="submission" date="2024-05" db="EMBL/GenBank/DDBJ databases">
        <title>30 novel species of actinomycetes from the DSMZ collection.</title>
        <authorList>
            <person name="Nouioui I."/>
        </authorList>
    </citation>
    <scope>NUCLEOTIDE SEQUENCE</scope>
    <source>
        <strain evidence="2">DSM 40712</strain>
    </source>
</reference>